<dbReference type="STRING" id="6945.B7P642"/>
<gene>
    <name evidence="2" type="ORF">IscW_ISCW001539</name>
</gene>
<proteinExistence type="predicted"/>
<dbReference type="HOGENOM" id="CLU_122096_0_0_1"/>
<feature type="transmembrane region" description="Helical" evidence="1">
    <location>
        <begin position="42"/>
        <end position="63"/>
    </location>
</feature>
<dbReference type="InterPro" id="IPR052728">
    <property type="entry name" value="O2_lipid_transport_reg"/>
</dbReference>
<evidence type="ECO:0008006" key="5">
    <source>
        <dbReference type="Google" id="ProtNLM"/>
    </source>
</evidence>
<keyword evidence="1" id="KW-0472">Membrane</keyword>
<reference evidence="3" key="2">
    <citation type="submission" date="2020-05" db="UniProtKB">
        <authorList>
            <consortium name="EnsemblMetazoa"/>
        </authorList>
    </citation>
    <scope>IDENTIFICATION</scope>
    <source>
        <strain evidence="3">wikel</strain>
    </source>
</reference>
<evidence type="ECO:0000256" key="1">
    <source>
        <dbReference type="SAM" id="Phobius"/>
    </source>
</evidence>
<dbReference type="VEuPathDB" id="VectorBase:ISCP_007140"/>
<sequence length="161" mass="18016">MVAIVFSTSLALGLVTHFYNYMPLSLVISTDIRSVIDTNIYIYGKAFTYASGLFTAIIFGYLAAKPHRLSIKAQAFWWTVAVVFACSSLFGAYSWNRGREPQRLESDVYAALHRFAWGFAVSWVMYACATGRGGPVNKILSNPIFYPLGRLSFAVYLVHVF</sequence>
<name>B7P642_IXOSC</name>
<dbReference type="Proteomes" id="UP000001555">
    <property type="component" value="Unassembled WGS sequence"/>
</dbReference>
<dbReference type="OrthoDB" id="6513728at2759"/>
<accession>B7P642</accession>
<dbReference type="AlphaFoldDB" id="B7P642"/>
<dbReference type="PANTHER" id="PTHR11161:SF0">
    <property type="entry name" value="O-ACYLTRANSFERASE LIKE PROTEIN"/>
    <property type="match status" value="1"/>
</dbReference>
<feature type="transmembrane region" description="Helical" evidence="1">
    <location>
        <begin position="75"/>
        <end position="96"/>
    </location>
</feature>
<dbReference type="InParanoid" id="B7P642"/>
<dbReference type="PaxDb" id="6945-B7P642"/>
<dbReference type="VEuPathDB" id="VectorBase:ISCI001539"/>
<dbReference type="VEuPathDB" id="VectorBase:ISCW001539"/>
<evidence type="ECO:0000313" key="3">
    <source>
        <dbReference type="EnsemblMetazoa" id="ISCW001539-PA"/>
    </source>
</evidence>
<organism>
    <name type="scientific">Ixodes scapularis</name>
    <name type="common">Black-legged tick</name>
    <name type="synonym">Deer tick</name>
    <dbReference type="NCBI Taxonomy" id="6945"/>
    <lineage>
        <taxon>Eukaryota</taxon>
        <taxon>Metazoa</taxon>
        <taxon>Ecdysozoa</taxon>
        <taxon>Arthropoda</taxon>
        <taxon>Chelicerata</taxon>
        <taxon>Arachnida</taxon>
        <taxon>Acari</taxon>
        <taxon>Parasitiformes</taxon>
        <taxon>Ixodida</taxon>
        <taxon>Ixodoidea</taxon>
        <taxon>Ixodidae</taxon>
        <taxon>Ixodinae</taxon>
        <taxon>Ixodes</taxon>
    </lineage>
</organism>
<dbReference type="EnsemblMetazoa" id="ISCW001539-RA">
    <property type="protein sequence ID" value="ISCW001539-PA"/>
    <property type="gene ID" value="ISCW001539"/>
</dbReference>
<dbReference type="PANTHER" id="PTHR11161">
    <property type="entry name" value="O-ACYLTRANSFERASE"/>
    <property type="match status" value="1"/>
</dbReference>
<keyword evidence="4" id="KW-1185">Reference proteome</keyword>
<dbReference type="EMBL" id="DS644343">
    <property type="protein sequence ID" value="EEC02064.1"/>
    <property type="molecule type" value="Genomic_DNA"/>
</dbReference>
<protein>
    <recommendedName>
        <fullName evidence="5">Nose resistant to fluoxetine protein 6-like</fullName>
    </recommendedName>
</protein>
<keyword evidence="1" id="KW-0812">Transmembrane</keyword>
<keyword evidence="1" id="KW-1133">Transmembrane helix</keyword>
<dbReference type="EMBL" id="ABJB010750118">
    <property type="status" value="NOT_ANNOTATED_CDS"/>
    <property type="molecule type" value="Genomic_DNA"/>
</dbReference>
<feature type="non-terminal residue" evidence="2">
    <location>
        <position position="161"/>
    </location>
</feature>
<evidence type="ECO:0000313" key="2">
    <source>
        <dbReference type="EMBL" id="EEC02064.1"/>
    </source>
</evidence>
<evidence type="ECO:0000313" key="4">
    <source>
        <dbReference type="Proteomes" id="UP000001555"/>
    </source>
</evidence>
<reference evidence="2 4" key="1">
    <citation type="submission" date="2008-03" db="EMBL/GenBank/DDBJ databases">
        <title>Annotation of Ixodes scapularis.</title>
        <authorList>
            <consortium name="Ixodes scapularis Genome Project Consortium"/>
            <person name="Caler E."/>
            <person name="Hannick L.I."/>
            <person name="Bidwell S."/>
            <person name="Joardar V."/>
            <person name="Thiagarajan M."/>
            <person name="Amedeo P."/>
            <person name="Galinsky K.J."/>
            <person name="Schobel S."/>
            <person name="Inman J."/>
            <person name="Hostetler J."/>
            <person name="Miller J."/>
            <person name="Hammond M."/>
            <person name="Megy K."/>
            <person name="Lawson D."/>
            <person name="Kodira C."/>
            <person name="Sutton G."/>
            <person name="Meyer J."/>
            <person name="Hill C.A."/>
            <person name="Birren B."/>
            <person name="Nene V."/>
            <person name="Collins F."/>
            <person name="Alarcon-Chaidez F."/>
            <person name="Wikel S."/>
            <person name="Strausberg R."/>
        </authorList>
    </citation>
    <scope>NUCLEOTIDE SEQUENCE [LARGE SCALE GENOMIC DNA]</scope>
    <source>
        <strain evidence="4">Wikel</strain>
        <strain evidence="2">Wikel colony</strain>
    </source>
</reference>